<evidence type="ECO:0000313" key="2">
    <source>
        <dbReference type="Proteomes" id="UP000026960"/>
    </source>
</evidence>
<dbReference type="PANTHER" id="PTHR32133:SF408">
    <property type="entry name" value="OS07G0120400 PROTEIN"/>
    <property type="match status" value="1"/>
</dbReference>
<protein>
    <submittedName>
        <fullName evidence="1">Uncharacterized protein</fullName>
    </submittedName>
</protein>
<dbReference type="AlphaFoldDB" id="A0A0D3H7Y3"/>
<sequence>MAAIEASLASTIRFFDRTKLRHGAAAAGADGRRHRRDPPPLLGFIHHVPYNSGEPPSFARFVRTTAFRPAEPEHSGWWPLDCRHGRALFSSHGHAANGSLTVWDPITGDVRRQHYHDHRKPSFLAGDAVHFLTLFAQTILCYDLTKLSPCRQYGPPRRWRPALTRSACSPFSGIDKDGDGAGYS</sequence>
<accession>A0A0D3H7Y3</accession>
<dbReference type="EnsemblPlants" id="OBART09G13580.1">
    <property type="protein sequence ID" value="OBART09G13580.1"/>
    <property type="gene ID" value="OBART09G13580"/>
</dbReference>
<keyword evidence="2" id="KW-1185">Reference proteome</keyword>
<evidence type="ECO:0000313" key="1">
    <source>
        <dbReference type="EnsemblPlants" id="OBART09G13580.1"/>
    </source>
</evidence>
<name>A0A0D3H7Y3_9ORYZ</name>
<dbReference type="HOGENOM" id="CLU_1470351_0_0_1"/>
<organism evidence="1">
    <name type="scientific">Oryza barthii</name>
    <dbReference type="NCBI Taxonomy" id="65489"/>
    <lineage>
        <taxon>Eukaryota</taxon>
        <taxon>Viridiplantae</taxon>
        <taxon>Streptophyta</taxon>
        <taxon>Embryophyta</taxon>
        <taxon>Tracheophyta</taxon>
        <taxon>Spermatophyta</taxon>
        <taxon>Magnoliopsida</taxon>
        <taxon>Liliopsida</taxon>
        <taxon>Poales</taxon>
        <taxon>Poaceae</taxon>
        <taxon>BOP clade</taxon>
        <taxon>Oryzoideae</taxon>
        <taxon>Oryzeae</taxon>
        <taxon>Oryzinae</taxon>
        <taxon>Oryza</taxon>
    </lineage>
</organism>
<proteinExistence type="predicted"/>
<reference evidence="1" key="1">
    <citation type="journal article" date="2009" name="Rice">
        <title>De Novo Next Generation Sequencing of Plant Genomes.</title>
        <authorList>
            <person name="Rounsley S."/>
            <person name="Marri P.R."/>
            <person name="Yu Y."/>
            <person name="He R."/>
            <person name="Sisneros N."/>
            <person name="Goicoechea J.L."/>
            <person name="Lee S.J."/>
            <person name="Angelova A."/>
            <person name="Kudrna D."/>
            <person name="Luo M."/>
            <person name="Affourtit J."/>
            <person name="Desany B."/>
            <person name="Knight J."/>
            <person name="Niazi F."/>
            <person name="Egholm M."/>
            <person name="Wing R.A."/>
        </authorList>
    </citation>
    <scope>NUCLEOTIDE SEQUENCE [LARGE SCALE GENOMIC DNA]</scope>
    <source>
        <strain evidence="1">cv. IRGC 105608</strain>
    </source>
</reference>
<dbReference type="Proteomes" id="UP000026960">
    <property type="component" value="Chromosome 9"/>
</dbReference>
<dbReference type="PaxDb" id="65489-OBART09G13580.1"/>
<dbReference type="Gramene" id="OBART09G13580.1">
    <property type="protein sequence ID" value="OBART09G13580.1"/>
    <property type="gene ID" value="OBART09G13580"/>
</dbReference>
<reference evidence="1" key="2">
    <citation type="submission" date="2015-03" db="UniProtKB">
        <authorList>
            <consortium name="EnsemblPlants"/>
        </authorList>
    </citation>
    <scope>IDENTIFICATION</scope>
</reference>
<dbReference type="PANTHER" id="PTHR32133">
    <property type="entry name" value="OS07G0120400 PROTEIN"/>
    <property type="match status" value="1"/>
</dbReference>